<evidence type="ECO:0000313" key="4">
    <source>
        <dbReference type="RefSeq" id="XP_065661381.1"/>
    </source>
</evidence>
<dbReference type="RefSeq" id="XP_065661402.1">
    <property type="nucleotide sequence ID" value="XM_065805330.1"/>
</dbReference>
<dbReference type="RefSeq" id="XP_065661387.1">
    <property type="nucleotide sequence ID" value="XM_065805315.1"/>
</dbReference>
<evidence type="ECO:0000313" key="26">
    <source>
        <dbReference type="RefSeq" id="XP_065661403.1"/>
    </source>
</evidence>
<evidence type="ECO:0000313" key="23">
    <source>
        <dbReference type="RefSeq" id="XP_065661400.1"/>
    </source>
</evidence>
<dbReference type="RefSeq" id="XP_065661398.1">
    <property type="nucleotide sequence ID" value="XM_065805326.1"/>
</dbReference>
<evidence type="ECO:0000313" key="27">
    <source>
        <dbReference type="RefSeq" id="XP_065661404.1"/>
    </source>
</evidence>
<evidence type="ECO:0000313" key="17">
    <source>
        <dbReference type="RefSeq" id="XP_065661394.1"/>
    </source>
</evidence>
<dbReference type="RefSeq" id="XP_065661379.1">
    <property type="nucleotide sequence ID" value="XM_065805307.1"/>
</dbReference>
<evidence type="ECO:0000313" key="11">
    <source>
        <dbReference type="RefSeq" id="XP_065661388.1"/>
    </source>
</evidence>
<dbReference type="RefSeq" id="XP_065661393.1">
    <property type="nucleotide sequence ID" value="XM_065805321.1"/>
</dbReference>
<evidence type="ECO:0000313" key="31">
    <source>
        <dbReference type="RefSeq" id="XP_065661408.1"/>
    </source>
</evidence>
<dbReference type="RefSeq" id="XP_065661399.1">
    <property type="nucleotide sequence ID" value="XM_065805327.1"/>
</dbReference>
<dbReference type="RefSeq" id="XP_065661385.1">
    <property type="nucleotide sequence ID" value="XM_065805313.1"/>
</dbReference>
<dbReference type="RefSeq" id="XP_065661382.1">
    <property type="nucleotide sequence ID" value="XM_065805310.1"/>
</dbReference>
<evidence type="ECO:0000313" key="18">
    <source>
        <dbReference type="RefSeq" id="XP_065661395.1"/>
    </source>
</evidence>
<dbReference type="RefSeq" id="XP_065661395.1">
    <property type="nucleotide sequence ID" value="XM_065805323.1"/>
</dbReference>
<dbReference type="RefSeq" id="XP_065661404.1">
    <property type="nucleotide sequence ID" value="XM_065805332.1"/>
</dbReference>
<evidence type="ECO:0000313" key="10">
    <source>
        <dbReference type="RefSeq" id="XP_065661387.1"/>
    </source>
</evidence>
<evidence type="ECO:0000313" key="6">
    <source>
        <dbReference type="RefSeq" id="XP_065661383.1"/>
    </source>
</evidence>
<evidence type="ECO:0000313" key="28">
    <source>
        <dbReference type="RefSeq" id="XP_065661405.1"/>
    </source>
</evidence>
<dbReference type="GeneID" id="136084705"/>
<dbReference type="RefSeq" id="XP_065661406.1">
    <property type="nucleotide sequence ID" value="XM_065805334.1"/>
</dbReference>
<evidence type="ECO:0000313" key="5">
    <source>
        <dbReference type="RefSeq" id="XP_065661382.1"/>
    </source>
</evidence>
<evidence type="ECO:0000313" key="32">
    <source>
        <dbReference type="RefSeq" id="XP_065661409.1"/>
    </source>
</evidence>
<dbReference type="RefSeq" id="XP_065661408.1">
    <property type="nucleotide sequence ID" value="XM_065805336.1"/>
</dbReference>
<dbReference type="RefSeq" id="XP_065661401.1">
    <property type="nucleotide sequence ID" value="XM_065805329.1"/>
</dbReference>
<evidence type="ECO:0000313" key="24">
    <source>
        <dbReference type="RefSeq" id="XP_065661401.1"/>
    </source>
</evidence>
<proteinExistence type="predicted"/>
<evidence type="ECO:0000313" key="7">
    <source>
        <dbReference type="RefSeq" id="XP_065661384.1"/>
    </source>
</evidence>
<evidence type="ECO:0000313" key="21">
    <source>
        <dbReference type="RefSeq" id="XP_065661398.1"/>
    </source>
</evidence>
<keyword evidence="1" id="KW-1185">Reference proteome</keyword>
<dbReference type="RefSeq" id="XP_065661391.1">
    <property type="nucleotide sequence ID" value="XM_065805319.1"/>
</dbReference>
<evidence type="ECO:0000313" key="1">
    <source>
        <dbReference type="Proteomes" id="UP001652625"/>
    </source>
</evidence>
<dbReference type="RefSeq" id="XP_065661389.1">
    <property type="nucleotide sequence ID" value="XM_065805317.1"/>
</dbReference>
<evidence type="ECO:0000313" key="20">
    <source>
        <dbReference type="RefSeq" id="XP_065661397.1"/>
    </source>
</evidence>
<protein>
    <submittedName>
        <fullName evidence="2 3">Uncharacterized protein LOC136084705 isoform X2</fullName>
    </submittedName>
    <submittedName>
        <fullName evidence="7 8">Uncharacterized protein LOC136084705 isoform X3</fullName>
    </submittedName>
</protein>
<evidence type="ECO:0000313" key="2">
    <source>
        <dbReference type="RefSeq" id="XP_065661379.1"/>
    </source>
</evidence>
<dbReference type="RefSeq" id="XP_065661394.1">
    <property type="nucleotide sequence ID" value="XM_065805322.1"/>
</dbReference>
<dbReference type="RefSeq" id="XP_065661392.1">
    <property type="nucleotide sequence ID" value="XM_065805320.1"/>
</dbReference>
<dbReference type="RefSeq" id="XP_065661396.1">
    <property type="nucleotide sequence ID" value="XM_065805324.1"/>
</dbReference>
<evidence type="ECO:0000313" key="25">
    <source>
        <dbReference type="RefSeq" id="XP_065661402.1"/>
    </source>
</evidence>
<organism evidence="1 23">
    <name type="scientific">Hydra vulgaris</name>
    <name type="common">Hydra</name>
    <name type="synonym">Hydra attenuata</name>
    <dbReference type="NCBI Taxonomy" id="6087"/>
    <lineage>
        <taxon>Eukaryota</taxon>
        <taxon>Metazoa</taxon>
        <taxon>Cnidaria</taxon>
        <taxon>Hydrozoa</taxon>
        <taxon>Hydroidolina</taxon>
        <taxon>Anthoathecata</taxon>
        <taxon>Aplanulata</taxon>
        <taxon>Hydridae</taxon>
        <taxon>Hydra</taxon>
    </lineage>
</organism>
<evidence type="ECO:0000313" key="22">
    <source>
        <dbReference type="RefSeq" id="XP_065661399.1"/>
    </source>
</evidence>
<dbReference type="RefSeq" id="XP_065661403.1">
    <property type="nucleotide sequence ID" value="XM_065805331.1"/>
</dbReference>
<dbReference type="RefSeq" id="XP_065661384.1">
    <property type="nucleotide sequence ID" value="XM_065805312.1"/>
</dbReference>
<evidence type="ECO:0000313" key="3">
    <source>
        <dbReference type="RefSeq" id="XP_065661380.1"/>
    </source>
</evidence>
<evidence type="ECO:0000313" key="19">
    <source>
        <dbReference type="RefSeq" id="XP_065661396.1"/>
    </source>
</evidence>
<dbReference type="RefSeq" id="XP_065661381.1">
    <property type="nucleotide sequence ID" value="XM_065805309.1"/>
</dbReference>
<evidence type="ECO:0000313" key="9">
    <source>
        <dbReference type="RefSeq" id="XP_065661386.1"/>
    </source>
</evidence>
<accession>A0ABM4CI33</accession>
<dbReference type="RefSeq" id="XP_065661390.1">
    <property type="nucleotide sequence ID" value="XM_065805318.1"/>
</dbReference>
<dbReference type="RefSeq" id="XP_065661388.1">
    <property type="nucleotide sequence ID" value="XM_065805316.1"/>
</dbReference>
<dbReference type="Proteomes" id="UP001652625">
    <property type="component" value="Chromosome 09"/>
</dbReference>
<evidence type="ECO:0000313" key="15">
    <source>
        <dbReference type="RefSeq" id="XP_065661392.1"/>
    </source>
</evidence>
<evidence type="ECO:0000313" key="30">
    <source>
        <dbReference type="RefSeq" id="XP_065661407.1"/>
    </source>
</evidence>
<evidence type="ECO:0000313" key="8">
    <source>
        <dbReference type="RefSeq" id="XP_065661385.1"/>
    </source>
</evidence>
<evidence type="ECO:0000313" key="12">
    <source>
        <dbReference type="RefSeq" id="XP_065661389.1"/>
    </source>
</evidence>
<dbReference type="RefSeq" id="XP_065661405.1">
    <property type="nucleotide sequence ID" value="XM_065805333.1"/>
</dbReference>
<dbReference type="RefSeq" id="XP_065661400.1">
    <property type="nucleotide sequence ID" value="XM_065805328.1"/>
</dbReference>
<dbReference type="RefSeq" id="XP_065661380.1">
    <property type="nucleotide sequence ID" value="XM_065805308.1"/>
</dbReference>
<evidence type="ECO:0000313" key="29">
    <source>
        <dbReference type="RefSeq" id="XP_065661406.1"/>
    </source>
</evidence>
<gene>
    <name evidence="2 3 4 5 6 7 8 9 10 11 12 13 14 15 16 17 18 19 20 21 22 23 24 25 26 27 28 29 30 31 32" type="primary">LOC136084705</name>
</gene>
<dbReference type="RefSeq" id="XP_065661386.1">
    <property type="nucleotide sequence ID" value="XM_065805314.1"/>
</dbReference>
<evidence type="ECO:0000313" key="16">
    <source>
        <dbReference type="RefSeq" id="XP_065661393.1"/>
    </source>
</evidence>
<dbReference type="RefSeq" id="XP_065661383.1">
    <property type="nucleotide sequence ID" value="XM_065805311.1"/>
</dbReference>
<evidence type="ECO:0000313" key="14">
    <source>
        <dbReference type="RefSeq" id="XP_065661391.1"/>
    </source>
</evidence>
<dbReference type="RefSeq" id="XP_065661397.1">
    <property type="nucleotide sequence ID" value="XM_065805325.1"/>
</dbReference>
<dbReference type="RefSeq" id="XP_065661409.1">
    <property type="nucleotide sequence ID" value="XM_065805337.1"/>
</dbReference>
<reference evidence="2 3" key="1">
    <citation type="submission" date="2025-05" db="UniProtKB">
        <authorList>
            <consortium name="RefSeq"/>
        </authorList>
    </citation>
    <scope>IDENTIFICATION</scope>
</reference>
<dbReference type="RefSeq" id="XP_065661407.1">
    <property type="nucleotide sequence ID" value="XM_065805335.1"/>
</dbReference>
<sequence length="112" mass="13094">MSFICEAYKISNVENTNNEVLKMFTKKEIKDIAASSTLKMIYSGEDQSSYLYLALGSNFRETRFNEYIYKFIVPESIVCLFAKLMQYSRIQAEVFLNKFFLEGINICKVHQL</sequence>
<evidence type="ECO:0000313" key="13">
    <source>
        <dbReference type="RefSeq" id="XP_065661390.1"/>
    </source>
</evidence>
<name>A0ABM4CI33_HYDVU</name>